<dbReference type="RefSeq" id="WP_095661486.1">
    <property type="nucleotide sequence ID" value="NZ_NQMS01000001.1"/>
</dbReference>
<comment type="caution">
    <text evidence="1">The sequence shown here is derived from an EMBL/GenBank/DDBJ whole genome shotgun (WGS) entry which is preliminary data.</text>
</comment>
<keyword evidence="2" id="KW-1185">Reference proteome</keyword>
<organism evidence="1 2">
    <name type="scientific">Hafnia paralvei</name>
    <dbReference type="NCBI Taxonomy" id="546367"/>
    <lineage>
        <taxon>Bacteria</taxon>
        <taxon>Pseudomonadati</taxon>
        <taxon>Pseudomonadota</taxon>
        <taxon>Gammaproteobacteria</taxon>
        <taxon>Enterobacterales</taxon>
        <taxon>Hafniaceae</taxon>
        <taxon>Hafnia</taxon>
    </lineage>
</organism>
<dbReference type="InterPro" id="IPR047729">
    <property type="entry name" value="Sce7726-like"/>
</dbReference>
<dbReference type="AlphaFoldDB" id="A0A2A2MI29"/>
<dbReference type="Proteomes" id="UP000218796">
    <property type="component" value="Unassembled WGS sequence"/>
</dbReference>
<proteinExistence type="predicted"/>
<accession>A0A2A2MI29</accession>
<reference evidence="1 2" key="1">
    <citation type="submission" date="2017-08" db="EMBL/GenBank/DDBJ databases">
        <title>Draft Genome Sequence of Hafnia alvei CITHA-6 Isolated from Raw Bovine Milk.</title>
        <authorList>
            <person name="Culligan E.P."/>
            <person name="Mcsweeney A."/>
            <person name="O'Doherty C."/>
            <person name="Gleeson E."/>
            <person name="O'Riordan D."/>
            <person name="Sleator R.D."/>
        </authorList>
    </citation>
    <scope>NUCLEOTIDE SEQUENCE [LARGE SCALE GENOMIC DNA]</scope>
    <source>
        <strain evidence="1 2">CITHA-6</strain>
    </source>
</reference>
<evidence type="ECO:0000313" key="2">
    <source>
        <dbReference type="Proteomes" id="UP000218796"/>
    </source>
</evidence>
<sequence>MKELDLKIKLIEFILNNFKGALISSEVRFHFGSRRADVIALDSEIAIAFEIKSARDTVERLEYQISSYIKYFDSCYVVCVESNISSVRKIAPKGIGIILITKSNVKIIRKAYTFKKQDKLSLCSTIPVSDLKKLKHDKSAQSKYELCLSVSLYNSFDEIKSLSRSSLKKKISESFATFYNELGAIITPDDVLTLTRTSSGSIS</sequence>
<dbReference type="EMBL" id="NQMS01000001">
    <property type="protein sequence ID" value="PAV98588.1"/>
    <property type="molecule type" value="Genomic_DNA"/>
</dbReference>
<name>A0A2A2MI29_9GAMM</name>
<protein>
    <submittedName>
        <fullName evidence="1">Protein cII</fullName>
    </submittedName>
</protein>
<dbReference type="OrthoDB" id="5020258at2"/>
<evidence type="ECO:0000313" key="1">
    <source>
        <dbReference type="EMBL" id="PAV98588.1"/>
    </source>
</evidence>
<gene>
    <name evidence="1" type="ORF">CJD50_03710</name>
</gene>
<dbReference type="NCBIfam" id="NF033832">
    <property type="entry name" value="sce7726_fam"/>
    <property type="match status" value="1"/>
</dbReference>